<name>A0AAD7BSF0_9AGAR</name>
<sequence>MFLAHLLLGALGALVLYAVLYAAYLVYRELASPLRPMRGPRNPSLLFGNLKEISSDLSAISDWRAQFGPTFQFRGFFSMSHICTTDLKALTHIVTDDGTYRKPAFVRDMSRRMLGKGLLFAQLDDHKRQRRAMNPAFGAQQIRVLTDVFFDKAIQLREIWAIQVSQAQENGTECQIEVFDWLRRVTLDVIGQAGFDYQFNALTPQEEPSELSTVFTKLLHSPHAQRYMNFRRVQSLIPIFKLVPVPGGRMLRRARNAMAAIGAQIVARSKARLLADNSEKTLSGRRDLVSVLLKSNVSASVPGNQRLSESEVIAQIPTFLFAGHETTSSALAWALQALSLNPTVQTKLRAELFKISTEAPTMNDLNALPYLENVVRETMRLHTPVVFNTRVAMRDDMLPLSTPYVDRFGKKYDSLPIPKGQMFYIPILGVNTDEQIWGTDALEFRPERWDRLPEGVSDIPGVWANQLTFFGGTHNCIGFRFALAEIKVILFTLLRAFEFKPAVPKEEIVLKLAGFFQRPGLRGAGSKGSELPMLLNTCGSNYN</sequence>
<dbReference type="PANTHER" id="PTHR24305:SF166">
    <property type="entry name" value="CYTOCHROME P450 12A4, MITOCHONDRIAL-RELATED"/>
    <property type="match status" value="1"/>
</dbReference>
<feature type="binding site" description="axial binding residue" evidence="13">
    <location>
        <position position="476"/>
    </location>
    <ligand>
        <name>heme</name>
        <dbReference type="ChEBI" id="CHEBI:30413"/>
    </ligand>
    <ligandPart>
        <name>Fe</name>
        <dbReference type="ChEBI" id="CHEBI:18248"/>
    </ligandPart>
</feature>
<evidence type="ECO:0000256" key="7">
    <source>
        <dbReference type="ARBA" id="ARBA00022723"/>
    </source>
</evidence>
<keyword evidence="11" id="KW-0503">Monooxygenase</keyword>
<evidence type="ECO:0000256" key="6">
    <source>
        <dbReference type="ARBA" id="ARBA00022692"/>
    </source>
</evidence>
<evidence type="ECO:0000256" key="13">
    <source>
        <dbReference type="PIRSR" id="PIRSR602403-1"/>
    </source>
</evidence>
<dbReference type="GO" id="GO:0020037">
    <property type="term" value="F:heme binding"/>
    <property type="evidence" value="ECO:0007669"/>
    <property type="project" value="InterPro"/>
</dbReference>
<evidence type="ECO:0000256" key="4">
    <source>
        <dbReference type="ARBA" id="ARBA00010617"/>
    </source>
</evidence>
<dbReference type="InterPro" id="IPR002403">
    <property type="entry name" value="Cyt_P450_E_grp-IV"/>
</dbReference>
<keyword evidence="7 13" id="KW-0479">Metal-binding</keyword>
<gene>
    <name evidence="14" type="ORF">FB45DRAFT_1029086</name>
</gene>
<dbReference type="InterPro" id="IPR001128">
    <property type="entry name" value="Cyt_P450"/>
</dbReference>
<dbReference type="PRINTS" id="PR00385">
    <property type="entry name" value="P450"/>
</dbReference>
<comment type="caution">
    <text evidence="14">The sequence shown here is derived from an EMBL/GenBank/DDBJ whole genome shotgun (WGS) entry which is preliminary data.</text>
</comment>
<dbReference type="PANTHER" id="PTHR24305">
    <property type="entry name" value="CYTOCHROME P450"/>
    <property type="match status" value="1"/>
</dbReference>
<keyword evidence="9" id="KW-0560">Oxidoreductase</keyword>
<dbReference type="Proteomes" id="UP001221142">
    <property type="component" value="Unassembled WGS sequence"/>
</dbReference>
<evidence type="ECO:0000256" key="3">
    <source>
        <dbReference type="ARBA" id="ARBA00004721"/>
    </source>
</evidence>
<keyword evidence="15" id="KW-1185">Reference proteome</keyword>
<keyword evidence="12" id="KW-0472">Membrane</keyword>
<keyword evidence="10 13" id="KW-0408">Iron</keyword>
<comment type="pathway">
    <text evidence="3">Secondary metabolite biosynthesis; terpenoid biosynthesis.</text>
</comment>
<comment type="similarity">
    <text evidence="4">Belongs to the cytochrome P450 family.</text>
</comment>
<dbReference type="InterPro" id="IPR036396">
    <property type="entry name" value="Cyt_P450_sf"/>
</dbReference>
<dbReference type="Gene3D" id="1.10.630.10">
    <property type="entry name" value="Cytochrome P450"/>
    <property type="match status" value="1"/>
</dbReference>
<evidence type="ECO:0000256" key="10">
    <source>
        <dbReference type="ARBA" id="ARBA00023004"/>
    </source>
</evidence>
<evidence type="ECO:0000256" key="5">
    <source>
        <dbReference type="ARBA" id="ARBA00022617"/>
    </source>
</evidence>
<evidence type="ECO:0000256" key="2">
    <source>
        <dbReference type="ARBA" id="ARBA00004370"/>
    </source>
</evidence>
<comment type="subcellular location">
    <subcellularLocation>
        <location evidence="2">Membrane</location>
    </subcellularLocation>
</comment>
<comment type="cofactor">
    <cofactor evidence="1 13">
        <name>heme</name>
        <dbReference type="ChEBI" id="CHEBI:30413"/>
    </cofactor>
</comment>
<accession>A0AAD7BSF0</accession>
<dbReference type="GO" id="GO:0016705">
    <property type="term" value="F:oxidoreductase activity, acting on paired donors, with incorporation or reduction of molecular oxygen"/>
    <property type="evidence" value="ECO:0007669"/>
    <property type="project" value="InterPro"/>
</dbReference>
<evidence type="ECO:0000313" key="14">
    <source>
        <dbReference type="EMBL" id="KAJ7629036.1"/>
    </source>
</evidence>
<dbReference type="SUPFAM" id="SSF48264">
    <property type="entry name" value="Cytochrome P450"/>
    <property type="match status" value="1"/>
</dbReference>
<evidence type="ECO:0000256" key="12">
    <source>
        <dbReference type="ARBA" id="ARBA00023136"/>
    </source>
</evidence>
<dbReference type="GO" id="GO:0016020">
    <property type="term" value="C:membrane"/>
    <property type="evidence" value="ECO:0007669"/>
    <property type="project" value="UniProtKB-SubCell"/>
</dbReference>
<keyword evidence="5 13" id="KW-0349">Heme</keyword>
<dbReference type="PRINTS" id="PR00465">
    <property type="entry name" value="EP450IV"/>
</dbReference>
<proteinExistence type="inferred from homology"/>
<evidence type="ECO:0000256" key="1">
    <source>
        <dbReference type="ARBA" id="ARBA00001971"/>
    </source>
</evidence>
<dbReference type="InterPro" id="IPR050121">
    <property type="entry name" value="Cytochrome_P450_monoxygenase"/>
</dbReference>
<protein>
    <submittedName>
        <fullName evidence="14">Cytochrome P450</fullName>
    </submittedName>
</protein>
<keyword evidence="6" id="KW-0812">Transmembrane</keyword>
<evidence type="ECO:0000256" key="8">
    <source>
        <dbReference type="ARBA" id="ARBA00022989"/>
    </source>
</evidence>
<dbReference type="GO" id="GO:0005506">
    <property type="term" value="F:iron ion binding"/>
    <property type="evidence" value="ECO:0007669"/>
    <property type="project" value="InterPro"/>
</dbReference>
<keyword evidence="8" id="KW-1133">Transmembrane helix</keyword>
<evidence type="ECO:0000313" key="15">
    <source>
        <dbReference type="Proteomes" id="UP001221142"/>
    </source>
</evidence>
<dbReference type="AlphaFoldDB" id="A0AAD7BSF0"/>
<dbReference type="GO" id="GO:0004497">
    <property type="term" value="F:monooxygenase activity"/>
    <property type="evidence" value="ECO:0007669"/>
    <property type="project" value="UniProtKB-KW"/>
</dbReference>
<dbReference type="CDD" id="cd11069">
    <property type="entry name" value="CYP_FUM15-like"/>
    <property type="match status" value="1"/>
</dbReference>
<dbReference type="Pfam" id="PF00067">
    <property type="entry name" value="p450"/>
    <property type="match status" value="1"/>
</dbReference>
<organism evidence="14 15">
    <name type="scientific">Roridomyces roridus</name>
    <dbReference type="NCBI Taxonomy" id="1738132"/>
    <lineage>
        <taxon>Eukaryota</taxon>
        <taxon>Fungi</taxon>
        <taxon>Dikarya</taxon>
        <taxon>Basidiomycota</taxon>
        <taxon>Agaricomycotina</taxon>
        <taxon>Agaricomycetes</taxon>
        <taxon>Agaricomycetidae</taxon>
        <taxon>Agaricales</taxon>
        <taxon>Marasmiineae</taxon>
        <taxon>Mycenaceae</taxon>
        <taxon>Roridomyces</taxon>
    </lineage>
</organism>
<evidence type="ECO:0000256" key="9">
    <source>
        <dbReference type="ARBA" id="ARBA00023002"/>
    </source>
</evidence>
<dbReference type="EMBL" id="JARKIF010000010">
    <property type="protein sequence ID" value="KAJ7629036.1"/>
    <property type="molecule type" value="Genomic_DNA"/>
</dbReference>
<evidence type="ECO:0000256" key="11">
    <source>
        <dbReference type="ARBA" id="ARBA00023033"/>
    </source>
</evidence>
<reference evidence="14" key="1">
    <citation type="submission" date="2023-03" db="EMBL/GenBank/DDBJ databases">
        <title>Massive genome expansion in bonnet fungi (Mycena s.s.) driven by repeated elements and novel gene families across ecological guilds.</title>
        <authorList>
            <consortium name="Lawrence Berkeley National Laboratory"/>
            <person name="Harder C.B."/>
            <person name="Miyauchi S."/>
            <person name="Viragh M."/>
            <person name="Kuo A."/>
            <person name="Thoen E."/>
            <person name="Andreopoulos B."/>
            <person name="Lu D."/>
            <person name="Skrede I."/>
            <person name="Drula E."/>
            <person name="Henrissat B."/>
            <person name="Morin E."/>
            <person name="Kohler A."/>
            <person name="Barry K."/>
            <person name="LaButti K."/>
            <person name="Morin E."/>
            <person name="Salamov A."/>
            <person name="Lipzen A."/>
            <person name="Mereny Z."/>
            <person name="Hegedus B."/>
            <person name="Baldrian P."/>
            <person name="Stursova M."/>
            <person name="Weitz H."/>
            <person name="Taylor A."/>
            <person name="Grigoriev I.V."/>
            <person name="Nagy L.G."/>
            <person name="Martin F."/>
            <person name="Kauserud H."/>
        </authorList>
    </citation>
    <scope>NUCLEOTIDE SEQUENCE</scope>
    <source>
        <strain evidence="14">9284</strain>
    </source>
</reference>